<dbReference type="AlphaFoldDB" id="A0AA42H250"/>
<dbReference type="EMBL" id="JAODYY010000015">
    <property type="protein sequence ID" value="MDH0126650.1"/>
    <property type="molecule type" value="Genomic_DNA"/>
</dbReference>
<protein>
    <submittedName>
        <fullName evidence="2">Uncharacterized protein</fullName>
    </submittedName>
</protein>
<proteinExistence type="predicted"/>
<gene>
    <name evidence="2" type="ORF">N7376_21990</name>
</gene>
<reference evidence="2" key="1">
    <citation type="submission" date="2022-09" db="EMBL/GenBank/DDBJ databases">
        <title>Intensive care unit water sources are persistently colonized with multi-drug resistant bacteria and are the site of extensive horizontal gene transfer of antibiotic resistance genes.</title>
        <authorList>
            <person name="Diorio-Toth L."/>
        </authorList>
    </citation>
    <scope>NUCLEOTIDE SEQUENCE</scope>
    <source>
        <strain evidence="2">GD04153</strain>
    </source>
</reference>
<dbReference type="Proteomes" id="UP001158087">
    <property type="component" value="Unassembled WGS sequence"/>
</dbReference>
<evidence type="ECO:0000256" key="1">
    <source>
        <dbReference type="SAM" id="MobiDB-lite"/>
    </source>
</evidence>
<comment type="caution">
    <text evidence="2">The sequence shown here is derived from an EMBL/GenBank/DDBJ whole genome shotgun (WGS) entry which is preliminary data.</text>
</comment>
<sequence length="177" mass="19558">MMGHNSISEQDRRNLFFVQRHRYLKALAAKKAADAELKNVGKSVKADLGPNGLDQIKLYEKAKTDEGLQAIKEKLEADRQALAYADIPINTQIDLFDNAGANDEKAYKLGLTAGLEGETLLNPYNEATQDGQDYARGWHEGQGILFAGIKQKEQPEPESELIKGEPSDPDFPDEEAA</sequence>
<evidence type="ECO:0000313" key="3">
    <source>
        <dbReference type="Proteomes" id="UP001158087"/>
    </source>
</evidence>
<organism evidence="2 3">
    <name type="scientific">Brucella intermedia GD04153</name>
    <dbReference type="NCBI Taxonomy" id="2975438"/>
    <lineage>
        <taxon>Bacteria</taxon>
        <taxon>Pseudomonadati</taxon>
        <taxon>Pseudomonadota</taxon>
        <taxon>Alphaproteobacteria</taxon>
        <taxon>Hyphomicrobiales</taxon>
        <taxon>Brucellaceae</taxon>
        <taxon>Brucella/Ochrobactrum group</taxon>
        <taxon>Brucella</taxon>
    </lineage>
</organism>
<feature type="compositionally biased region" description="Basic and acidic residues" evidence="1">
    <location>
        <begin position="150"/>
        <end position="166"/>
    </location>
</feature>
<evidence type="ECO:0000313" key="2">
    <source>
        <dbReference type="EMBL" id="MDH0126650.1"/>
    </source>
</evidence>
<feature type="compositionally biased region" description="Acidic residues" evidence="1">
    <location>
        <begin position="167"/>
        <end position="177"/>
    </location>
</feature>
<feature type="region of interest" description="Disordered" evidence="1">
    <location>
        <begin position="148"/>
        <end position="177"/>
    </location>
</feature>
<name>A0AA42H250_9HYPH</name>
<accession>A0AA42H250</accession>